<comment type="subunit">
    <text evidence="3 11">Homodimer.</text>
</comment>
<feature type="domain" description="Aminoacyl-transfer RNA synthetases class-II family profile" evidence="13">
    <location>
        <begin position="1"/>
        <end position="323"/>
    </location>
</feature>
<keyword evidence="5 11" id="KW-0436">Ligase</keyword>
<feature type="binding site" evidence="12">
    <location>
        <position position="258"/>
    </location>
    <ligand>
        <name>L-histidine</name>
        <dbReference type="ChEBI" id="CHEBI:57595"/>
    </ligand>
</feature>
<keyword evidence="9 11" id="KW-0030">Aminoacyl-tRNA synthetase</keyword>
<dbReference type="InterPro" id="IPR036621">
    <property type="entry name" value="Anticodon-bd_dom_sf"/>
</dbReference>
<reference evidence="14 15" key="1">
    <citation type="submission" date="2018-04" db="EMBL/GenBank/DDBJ databases">
        <title>Genomic Encyclopedia of Type Strains, Phase IV (KMG-IV): sequencing the most valuable type-strain genomes for metagenomic binning, comparative biology and taxonomic classification.</title>
        <authorList>
            <person name="Goeker M."/>
        </authorList>
    </citation>
    <scope>NUCLEOTIDE SEQUENCE [LARGE SCALE GENOMIC DNA]</scope>
    <source>
        <strain evidence="14 15">DSM 104150</strain>
    </source>
</reference>
<evidence type="ECO:0000256" key="10">
    <source>
        <dbReference type="ARBA" id="ARBA00047639"/>
    </source>
</evidence>
<evidence type="ECO:0000256" key="9">
    <source>
        <dbReference type="ARBA" id="ARBA00023146"/>
    </source>
</evidence>
<evidence type="ECO:0000256" key="4">
    <source>
        <dbReference type="ARBA" id="ARBA00022490"/>
    </source>
</evidence>
<feature type="binding site" evidence="12">
    <location>
        <position position="127"/>
    </location>
    <ligand>
        <name>L-histidine</name>
        <dbReference type="ChEBI" id="CHEBI:57595"/>
    </ligand>
</feature>
<evidence type="ECO:0000256" key="12">
    <source>
        <dbReference type="PIRSR" id="PIRSR001549-1"/>
    </source>
</evidence>
<protein>
    <recommendedName>
        <fullName evidence="11">Histidine--tRNA ligase</fullName>
        <ecNumber evidence="11">6.1.1.21</ecNumber>
    </recommendedName>
    <alternativeName>
        <fullName evidence="11">Histidyl-tRNA synthetase</fullName>
        <shortName evidence="11">HisRS</shortName>
    </alternativeName>
</protein>
<dbReference type="SUPFAM" id="SSF52954">
    <property type="entry name" value="Class II aaRS ABD-related"/>
    <property type="match status" value="1"/>
</dbReference>
<evidence type="ECO:0000256" key="8">
    <source>
        <dbReference type="ARBA" id="ARBA00022917"/>
    </source>
</evidence>
<dbReference type="RefSeq" id="WP_110265975.1">
    <property type="nucleotide sequence ID" value="NZ_CAKZQT010000032.1"/>
</dbReference>
<feature type="binding site" evidence="12">
    <location>
        <position position="131"/>
    </location>
    <ligand>
        <name>L-histidine</name>
        <dbReference type="ChEBI" id="CHEBI:57595"/>
    </ligand>
</feature>
<keyword evidence="8 11" id="KW-0648">Protein biosynthesis</keyword>
<proteinExistence type="inferred from homology"/>
<evidence type="ECO:0000256" key="5">
    <source>
        <dbReference type="ARBA" id="ARBA00022598"/>
    </source>
</evidence>
<dbReference type="InterPro" id="IPR045864">
    <property type="entry name" value="aa-tRNA-synth_II/BPL/LPL"/>
</dbReference>
<evidence type="ECO:0000256" key="11">
    <source>
        <dbReference type="HAMAP-Rule" id="MF_00127"/>
    </source>
</evidence>
<dbReference type="FunFam" id="3.30.930.10:FF:000005">
    <property type="entry name" value="Histidine--tRNA ligase"/>
    <property type="match status" value="1"/>
</dbReference>
<evidence type="ECO:0000259" key="13">
    <source>
        <dbReference type="PROSITE" id="PS50862"/>
    </source>
</evidence>
<dbReference type="Gene3D" id="3.30.930.10">
    <property type="entry name" value="Bira Bifunctional Protein, Domain 2"/>
    <property type="match status" value="1"/>
</dbReference>
<keyword evidence="15" id="KW-1185">Reference proteome</keyword>
<comment type="caution">
    <text evidence="14">The sequence shown here is derived from an EMBL/GenBank/DDBJ whole genome shotgun (WGS) entry which is preliminary data.</text>
</comment>
<keyword evidence="7 11" id="KW-0067">ATP-binding</keyword>
<feature type="binding site" evidence="12">
    <location>
        <begin position="262"/>
        <end position="263"/>
    </location>
    <ligand>
        <name>L-histidine</name>
        <dbReference type="ChEBI" id="CHEBI:57595"/>
    </ligand>
</feature>
<dbReference type="CDD" id="cd00773">
    <property type="entry name" value="HisRS-like_core"/>
    <property type="match status" value="1"/>
</dbReference>
<evidence type="ECO:0000313" key="15">
    <source>
        <dbReference type="Proteomes" id="UP000248330"/>
    </source>
</evidence>
<organism evidence="14 15">
    <name type="scientific">Sinimarinibacterium flocculans</name>
    <dbReference type="NCBI Taxonomy" id="985250"/>
    <lineage>
        <taxon>Bacteria</taxon>
        <taxon>Pseudomonadati</taxon>
        <taxon>Pseudomonadota</taxon>
        <taxon>Gammaproteobacteria</taxon>
        <taxon>Nevskiales</taxon>
        <taxon>Nevskiaceae</taxon>
        <taxon>Sinimarinibacterium</taxon>
    </lineage>
</organism>
<name>A0A318EA03_9GAMM</name>
<dbReference type="InterPro" id="IPR015807">
    <property type="entry name" value="His-tRNA-ligase"/>
</dbReference>
<dbReference type="Proteomes" id="UP000248330">
    <property type="component" value="Unassembled WGS sequence"/>
</dbReference>
<comment type="similarity">
    <text evidence="2 11">Belongs to the class-II aminoacyl-tRNA synthetase family.</text>
</comment>
<evidence type="ECO:0000256" key="6">
    <source>
        <dbReference type="ARBA" id="ARBA00022741"/>
    </source>
</evidence>
<dbReference type="InterPro" id="IPR004516">
    <property type="entry name" value="HisRS/HisZ"/>
</dbReference>
<dbReference type="InterPro" id="IPR004154">
    <property type="entry name" value="Anticodon-bd"/>
</dbReference>
<dbReference type="Pfam" id="PF13393">
    <property type="entry name" value="tRNA-synt_His"/>
    <property type="match status" value="1"/>
</dbReference>
<dbReference type="HAMAP" id="MF_00127">
    <property type="entry name" value="His_tRNA_synth"/>
    <property type="match status" value="1"/>
</dbReference>
<gene>
    <name evidence="11" type="primary">hisS</name>
    <name evidence="14" type="ORF">C8D93_108194</name>
</gene>
<dbReference type="GO" id="GO:0005524">
    <property type="term" value="F:ATP binding"/>
    <property type="evidence" value="ECO:0007669"/>
    <property type="project" value="UniProtKB-UniRule"/>
</dbReference>
<dbReference type="PROSITE" id="PS50862">
    <property type="entry name" value="AA_TRNA_LIGASE_II"/>
    <property type="match status" value="1"/>
</dbReference>
<sequence length="430" mass="46980">MAKRFQSVRGFNDVLPPDTALWQQLHAVAARSFAAYGYGEIRLPLLEHTSLFARSIGEVTDIVEKEMFSFQDREGDSLTLRPEGTASCVRAGLEHGLLHNQQQRLWYAGPMFRHERPQAGRYRQFHQLGAEAYGMAGPDIDLEIIALSARLLRGLGIGGVRLELNSLGTAETRERYRAALVAFLERHADALDAESQRRLHRNPLRVLDSKSPQTQDVLREAPTIVDALDADSRAHFEALQQGLADLGIAFTVNPRLVRGLDYYSRTVFEWITDQLGAQGTVLAGGRYDGLVEQLGGSPTPAVGWACGVERLILLMKSQGGVTPESGAHVYLCALGDEAGRAARRLAEQWRDTWPQLRLIVNAGGGKLAAQLKRADRSGAQLALILGEAELADRSIQVKSLRADASGAASPPQQTLAWAELPARLGGLLES</sequence>
<feature type="binding site" evidence="12">
    <location>
        <position position="113"/>
    </location>
    <ligand>
        <name>L-histidine</name>
        <dbReference type="ChEBI" id="CHEBI:57595"/>
    </ligand>
</feature>
<keyword evidence="6 11" id="KW-0547">Nucleotide-binding</keyword>
<evidence type="ECO:0000256" key="3">
    <source>
        <dbReference type="ARBA" id="ARBA00011738"/>
    </source>
</evidence>
<dbReference type="InterPro" id="IPR041715">
    <property type="entry name" value="HisRS-like_core"/>
</dbReference>
<evidence type="ECO:0000256" key="1">
    <source>
        <dbReference type="ARBA" id="ARBA00004496"/>
    </source>
</evidence>
<dbReference type="GO" id="GO:0005737">
    <property type="term" value="C:cytoplasm"/>
    <property type="evidence" value="ECO:0007669"/>
    <property type="project" value="UniProtKB-SubCell"/>
</dbReference>
<accession>A0A318EA03</accession>
<dbReference type="SUPFAM" id="SSF55681">
    <property type="entry name" value="Class II aaRS and biotin synthetases"/>
    <property type="match status" value="1"/>
</dbReference>
<comment type="subcellular location">
    <subcellularLocation>
        <location evidence="1 11">Cytoplasm</location>
    </subcellularLocation>
</comment>
<dbReference type="Pfam" id="PF03129">
    <property type="entry name" value="HGTP_anticodon"/>
    <property type="match status" value="1"/>
</dbReference>
<dbReference type="NCBIfam" id="TIGR00442">
    <property type="entry name" value="hisS"/>
    <property type="match status" value="1"/>
</dbReference>
<dbReference type="AlphaFoldDB" id="A0A318EA03"/>
<comment type="catalytic activity">
    <reaction evidence="10 11">
        <text>tRNA(His) + L-histidine + ATP = L-histidyl-tRNA(His) + AMP + diphosphate + H(+)</text>
        <dbReference type="Rhea" id="RHEA:17313"/>
        <dbReference type="Rhea" id="RHEA-COMP:9665"/>
        <dbReference type="Rhea" id="RHEA-COMP:9689"/>
        <dbReference type="ChEBI" id="CHEBI:15378"/>
        <dbReference type="ChEBI" id="CHEBI:30616"/>
        <dbReference type="ChEBI" id="CHEBI:33019"/>
        <dbReference type="ChEBI" id="CHEBI:57595"/>
        <dbReference type="ChEBI" id="CHEBI:78442"/>
        <dbReference type="ChEBI" id="CHEBI:78527"/>
        <dbReference type="ChEBI" id="CHEBI:456215"/>
        <dbReference type="EC" id="6.1.1.21"/>
    </reaction>
</comment>
<dbReference type="Gene3D" id="3.40.50.800">
    <property type="entry name" value="Anticodon-binding domain"/>
    <property type="match status" value="1"/>
</dbReference>
<dbReference type="PANTHER" id="PTHR43707:SF1">
    <property type="entry name" value="HISTIDINE--TRNA LIGASE, MITOCHONDRIAL-RELATED"/>
    <property type="match status" value="1"/>
</dbReference>
<evidence type="ECO:0000256" key="7">
    <source>
        <dbReference type="ARBA" id="ARBA00022840"/>
    </source>
</evidence>
<evidence type="ECO:0000313" key="14">
    <source>
        <dbReference type="EMBL" id="PXV66219.1"/>
    </source>
</evidence>
<keyword evidence="4 11" id="KW-0963">Cytoplasm</keyword>
<dbReference type="PIRSF" id="PIRSF001549">
    <property type="entry name" value="His-tRNA_synth"/>
    <property type="match status" value="1"/>
</dbReference>
<dbReference type="GO" id="GO:0004821">
    <property type="term" value="F:histidine-tRNA ligase activity"/>
    <property type="evidence" value="ECO:0007669"/>
    <property type="project" value="UniProtKB-UniRule"/>
</dbReference>
<dbReference type="PANTHER" id="PTHR43707">
    <property type="entry name" value="HISTIDYL-TRNA SYNTHETASE"/>
    <property type="match status" value="1"/>
</dbReference>
<dbReference type="InterPro" id="IPR006195">
    <property type="entry name" value="aa-tRNA-synth_II"/>
</dbReference>
<dbReference type="EC" id="6.1.1.21" evidence="11"/>
<dbReference type="EMBL" id="QICN01000008">
    <property type="protein sequence ID" value="PXV66219.1"/>
    <property type="molecule type" value="Genomic_DNA"/>
</dbReference>
<dbReference type="OrthoDB" id="9800814at2"/>
<feature type="binding site" evidence="12">
    <location>
        <begin position="83"/>
        <end position="85"/>
    </location>
    <ligand>
        <name>L-histidine</name>
        <dbReference type="ChEBI" id="CHEBI:57595"/>
    </ligand>
</feature>
<dbReference type="GO" id="GO:0006427">
    <property type="term" value="P:histidyl-tRNA aminoacylation"/>
    <property type="evidence" value="ECO:0007669"/>
    <property type="project" value="UniProtKB-UniRule"/>
</dbReference>
<evidence type="ECO:0000256" key="2">
    <source>
        <dbReference type="ARBA" id="ARBA00008226"/>
    </source>
</evidence>